<evidence type="ECO:0008006" key="4">
    <source>
        <dbReference type="Google" id="ProtNLM"/>
    </source>
</evidence>
<keyword evidence="3" id="KW-1185">Reference proteome</keyword>
<dbReference type="RefSeq" id="WP_068000750.1">
    <property type="nucleotide sequence ID" value="NZ_CP015596.1"/>
</dbReference>
<dbReference type="EMBL" id="CP015596">
    <property type="protein sequence ID" value="ANE82231.1"/>
    <property type="molecule type" value="Genomic_DNA"/>
</dbReference>
<evidence type="ECO:0000313" key="3">
    <source>
        <dbReference type="Proteomes" id="UP000077143"/>
    </source>
</evidence>
<feature type="signal peptide" evidence="1">
    <location>
        <begin position="1"/>
        <end position="28"/>
    </location>
</feature>
<evidence type="ECO:0000256" key="1">
    <source>
        <dbReference type="SAM" id="SignalP"/>
    </source>
</evidence>
<dbReference type="AlphaFoldDB" id="A0A172UT37"/>
<proteinExistence type="predicted"/>
<gene>
    <name evidence="2" type="ORF">A7U43_25905</name>
</gene>
<dbReference type="KEGG" id="madi:A7U43_25905"/>
<sequence length="121" mass="12782">MLKKHSLAIGAVTLLLPAVIGFAAPAQAASGFVMPSLDGMNLQEAEDAVTAASQGVPVQMHSHNIKGMKQKQLSLADWLVCEQSPEAGEKITSAADVDFGVVREFDAARNTWDDMVANACK</sequence>
<keyword evidence="1" id="KW-0732">Signal</keyword>
<organism evidence="2 3">
    <name type="scientific">Mycobacterium adipatum</name>
    <dbReference type="NCBI Taxonomy" id="1682113"/>
    <lineage>
        <taxon>Bacteria</taxon>
        <taxon>Bacillati</taxon>
        <taxon>Actinomycetota</taxon>
        <taxon>Actinomycetes</taxon>
        <taxon>Mycobacteriales</taxon>
        <taxon>Mycobacteriaceae</taxon>
        <taxon>Mycobacterium</taxon>
    </lineage>
</organism>
<dbReference type="Gene3D" id="3.30.10.20">
    <property type="match status" value="1"/>
</dbReference>
<feature type="chain" id="PRO_5008002366" description="PASTA domain-containing protein" evidence="1">
    <location>
        <begin position="29"/>
        <end position="121"/>
    </location>
</feature>
<accession>A0A172UT37</accession>
<dbReference type="OrthoDB" id="4335972at2"/>
<dbReference type="Proteomes" id="UP000077143">
    <property type="component" value="Chromosome"/>
</dbReference>
<protein>
    <recommendedName>
        <fullName evidence="4">PASTA domain-containing protein</fullName>
    </recommendedName>
</protein>
<name>A0A172UT37_9MYCO</name>
<evidence type="ECO:0000313" key="2">
    <source>
        <dbReference type="EMBL" id="ANE82231.1"/>
    </source>
</evidence>
<reference evidence="2 3" key="1">
    <citation type="submission" date="2016-05" db="EMBL/GenBank/DDBJ databases">
        <title>Complete genome sequence of a phthalic acid esters degrading Mycobacterium sp. YC-RL4.</title>
        <authorList>
            <person name="Ren L."/>
            <person name="Fan S."/>
            <person name="Ruth N."/>
            <person name="Jia Y."/>
            <person name="Wang J."/>
            <person name="Qiao C."/>
        </authorList>
    </citation>
    <scope>NUCLEOTIDE SEQUENCE [LARGE SCALE GENOMIC DNA]</scope>
    <source>
        <strain evidence="2 3">YC-RL4</strain>
    </source>
</reference>